<dbReference type="InterPro" id="IPR014030">
    <property type="entry name" value="Ketoacyl_synth_N"/>
</dbReference>
<dbReference type="InterPro" id="IPR020841">
    <property type="entry name" value="PKS_Beta-ketoAc_synthase_dom"/>
</dbReference>
<evidence type="ECO:0000256" key="5">
    <source>
        <dbReference type="ARBA" id="ARBA00022516"/>
    </source>
</evidence>
<dbReference type="EMBL" id="AP009152">
    <property type="protein sequence ID" value="BAG29423.1"/>
    <property type="molecule type" value="Genomic_DNA"/>
</dbReference>
<dbReference type="InterPro" id="IPR016039">
    <property type="entry name" value="Thiolase-like"/>
</dbReference>
<name>B2GFZ5_KOCRD</name>
<keyword evidence="8" id="KW-0443">Lipid metabolism</keyword>
<evidence type="ECO:0000256" key="8">
    <source>
        <dbReference type="ARBA" id="ARBA00023098"/>
    </source>
</evidence>
<dbReference type="InterPro" id="IPR014031">
    <property type="entry name" value="Ketoacyl_synth_C"/>
</dbReference>
<dbReference type="Pfam" id="PF00109">
    <property type="entry name" value="ketoacyl-synt"/>
    <property type="match status" value="1"/>
</dbReference>
<evidence type="ECO:0000256" key="3">
    <source>
        <dbReference type="ARBA" id="ARBA00012356"/>
    </source>
</evidence>
<keyword evidence="6 14" id="KW-0808">Transferase</keyword>
<dbReference type="PANTHER" id="PTHR11712">
    <property type="entry name" value="POLYKETIDE SYNTHASE-RELATED"/>
    <property type="match status" value="1"/>
</dbReference>
<comment type="catalytic activity">
    <reaction evidence="13 14">
        <text>a fatty acyl-[ACP] + malonyl-[ACP] + H(+) = a 3-oxoacyl-[ACP] + holo-[ACP] + CO2</text>
        <dbReference type="Rhea" id="RHEA:22836"/>
        <dbReference type="Rhea" id="RHEA-COMP:9623"/>
        <dbReference type="Rhea" id="RHEA-COMP:9685"/>
        <dbReference type="Rhea" id="RHEA-COMP:9916"/>
        <dbReference type="Rhea" id="RHEA-COMP:14125"/>
        <dbReference type="ChEBI" id="CHEBI:15378"/>
        <dbReference type="ChEBI" id="CHEBI:16526"/>
        <dbReference type="ChEBI" id="CHEBI:64479"/>
        <dbReference type="ChEBI" id="CHEBI:78449"/>
        <dbReference type="ChEBI" id="CHEBI:78776"/>
        <dbReference type="ChEBI" id="CHEBI:138651"/>
    </reaction>
</comment>
<dbReference type="eggNOG" id="COG0304">
    <property type="taxonomic scope" value="Bacteria"/>
</dbReference>
<keyword evidence="5 14" id="KW-0444">Lipid biosynthesis</keyword>
<evidence type="ECO:0000256" key="16">
    <source>
        <dbReference type="RuleBase" id="RU003694"/>
    </source>
</evidence>
<dbReference type="InterPro" id="IPR017568">
    <property type="entry name" value="3-oxoacyl-ACP_synth-2"/>
</dbReference>
<dbReference type="SUPFAM" id="SSF53901">
    <property type="entry name" value="Thiolase-like"/>
    <property type="match status" value="2"/>
</dbReference>
<dbReference type="SMART" id="SM00825">
    <property type="entry name" value="PKS_KS"/>
    <property type="match status" value="1"/>
</dbReference>
<gene>
    <name evidence="18" type="primary">fabF</name>
    <name evidence="18" type="synonym">kasA</name>
    <name evidence="18" type="ordered locus">KRH_10760</name>
</gene>
<evidence type="ECO:0000256" key="4">
    <source>
        <dbReference type="ARBA" id="ARBA00014657"/>
    </source>
</evidence>
<keyword evidence="7" id="KW-0276">Fatty acid metabolism</keyword>
<reference evidence="18 19" key="1">
    <citation type="journal article" date="2008" name="J. Bacteriol.">
        <title>Complete genome sequence of the soil actinomycete Kocuria rhizophila.</title>
        <authorList>
            <person name="Takarada H."/>
            <person name="Sekine M."/>
            <person name="Kosugi H."/>
            <person name="Matsuo Y."/>
            <person name="Fujisawa T."/>
            <person name="Omata S."/>
            <person name="Kishi E."/>
            <person name="Shimizu A."/>
            <person name="Tsukatani N."/>
            <person name="Tanikawa S."/>
            <person name="Fujita N."/>
            <person name="Harayama S."/>
        </authorList>
    </citation>
    <scope>NUCLEOTIDE SEQUENCE [LARGE SCALE GENOMIC DNA]</scope>
    <source>
        <strain evidence="19">ATCC 9341 / DSM 348 / NBRC 103217 / DC2201</strain>
    </source>
</reference>
<comment type="pathway">
    <text evidence="1 14">Lipid metabolism; fatty acid biosynthesis.</text>
</comment>
<evidence type="ECO:0000256" key="2">
    <source>
        <dbReference type="ARBA" id="ARBA00008467"/>
    </source>
</evidence>
<dbReference type="Proteomes" id="UP000008838">
    <property type="component" value="Chromosome"/>
</dbReference>
<evidence type="ECO:0000256" key="13">
    <source>
        <dbReference type="ARBA" id="ARBA00047659"/>
    </source>
</evidence>
<evidence type="ECO:0000256" key="14">
    <source>
        <dbReference type="PIRNR" id="PIRNR000447"/>
    </source>
</evidence>
<comment type="function">
    <text evidence="11 14">Involved in the type II fatty acid elongation cycle. Catalyzes the elongation of a wide range of acyl-ACP by the addition of two carbons from malonyl-ACP to an acyl acceptor. Can efficiently catalyze the conversion of palmitoleoyl-ACP (cis-hexadec-9-enoyl-ACP) to cis-vaccenoyl-ACP (cis-octadec-11-enoyl-ACP), an essential step in the thermal regulation of fatty acid composition.</text>
</comment>
<dbReference type="InterPro" id="IPR000794">
    <property type="entry name" value="Beta-ketoacyl_synthase"/>
</dbReference>
<evidence type="ECO:0000256" key="7">
    <source>
        <dbReference type="ARBA" id="ARBA00022832"/>
    </source>
</evidence>
<dbReference type="AlphaFoldDB" id="B2GFZ5"/>
<comment type="catalytic activity">
    <reaction evidence="12 14">
        <text>(9Z)-hexadecenoyl-[ACP] + malonyl-[ACP] + H(+) = 3-oxo-(11Z)-octadecenoyl-[ACP] + holo-[ACP] + CO2</text>
        <dbReference type="Rhea" id="RHEA:55040"/>
        <dbReference type="Rhea" id="RHEA-COMP:9623"/>
        <dbReference type="Rhea" id="RHEA-COMP:9685"/>
        <dbReference type="Rhea" id="RHEA-COMP:10800"/>
        <dbReference type="Rhea" id="RHEA-COMP:14074"/>
        <dbReference type="ChEBI" id="CHEBI:15378"/>
        <dbReference type="ChEBI" id="CHEBI:16526"/>
        <dbReference type="ChEBI" id="CHEBI:64479"/>
        <dbReference type="ChEBI" id="CHEBI:78449"/>
        <dbReference type="ChEBI" id="CHEBI:83989"/>
        <dbReference type="ChEBI" id="CHEBI:138538"/>
        <dbReference type="EC" id="2.3.1.179"/>
    </reaction>
</comment>
<dbReference type="EC" id="2.3.1.179" evidence="3 14"/>
<dbReference type="Gene3D" id="3.40.47.10">
    <property type="match status" value="1"/>
</dbReference>
<dbReference type="PROSITE" id="PS52004">
    <property type="entry name" value="KS3_2"/>
    <property type="match status" value="1"/>
</dbReference>
<dbReference type="FunFam" id="3.40.47.10:FF:000018">
    <property type="entry name" value="3-oxoacyl-[acyl-carrier-protein] synthase 2"/>
    <property type="match status" value="1"/>
</dbReference>
<keyword evidence="10 14" id="KW-0012">Acyltransferase</keyword>
<keyword evidence="19" id="KW-1185">Reference proteome</keyword>
<comment type="similarity">
    <text evidence="2 14 16">Belongs to the thiolase-like superfamily. Beta-ketoacyl-ACP synthases family.</text>
</comment>
<protein>
    <recommendedName>
        <fullName evidence="4 14">3-oxoacyl-[acyl-carrier-protein] synthase 2</fullName>
        <ecNumber evidence="3 14">2.3.1.179</ecNumber>
    </recommendedName>
</protein>
<proteinExistence type="inferred from homology"/>
<evidence type="ECO:0000256" key="11">
    <source>
        <dbReference type="ARBA" id="ARBA00024006"/>
    </source>
</evidence>
<evidence type="ECO:0000313" key="18">
    <source>
        <dbReference type="EMBL" id="BAG29423.1"/>
    </source>
</evidence>
<evidence type="ECO:0000256" key="15">
    <source>
        <dbReference type="PIRSR" id="PIRSR000447-1"/>
    </source>
</evidence>
<dbReference type="Pfam" id="PF02801">
    <property type="entry name" value="Ketoacyl-synt_C"/>
    <property type="match status" value="1"/>
</dbReference>
<dbReference type="GO" id="GO:0006633">
    <property type="term" value="P:fatty acid biosynthetic process"/>
    <property type="evidence" value="ECO:0007669"/>
    <property type="project" value="UniProtKB-UniPathway"/>
</dbReference>
<dbReference type="PANTHER" id="PTHR11712:SF336">
    <property type="entry name" value="3-OXOACYL-[ACYL-CARRIER-PROTEIN] SYNTHASE, MITOCHONDRIAL"/>
    <property type="match status" value="1"/>
</dbReference>
<keyword evidence="9 14" id="KW-0275">Fatty acid biosynthesis</keyword>
<organism evidence="18 19">
    <name type="scientific">Kocuria rhizophila (strain ATCC 9341 / DSM 348 / NBRC 103217 / DC2201)</name>
    <dbReference type="NCBI Taxonomy" id="378753"/>
    <lineage>
        <taxon>Bacteria</taxon>
        <taxon>Bacillati</taxon>
        <taxon>Actinomycetota</taxon>
        <taxon>Actinomycetes</taxon>
        <taxon>Micrococcales</taxon>
        <taxon>Micrococcaceae</taxon>
        <taxon>Kocuria</taxon>
    </lineage>
</organism>
<evidence type="ECO:0000259" key="17">
    <source>
        <dbReference type="PROSITE" id="PS52004"/>
    </source>
</evidence>
<evidence type="ECO:0000256" key="10">
    <source>
        <dbReference type="ARBA" id="ARBA00023315"/>
    </source>
</evidence>
<dbReference type="STRING" id="378753.KRH_10760"/>
<dbReference type="KEGG" id="krh:KRH_10760"/>
<evidence type="ECO:0000256" key="12">
    <source>
        <dbReference type="ARBA" id="ARBA00047318"/>
    </source>
</evidence>
<dbReference type="CDD" id="cd00834">
    <property type="entry name" value="KAS_I_II"/>
    <property type="match status" value="1"/>
</dbReference>
<dbReference type="HOGENOM" id="CLU_000022_69_2_11"/>
<accession>B2GFZ5</accession>
<feature type="active site" description="For beta-ketoacyl synthase activity" evidence="15">
    <location>
        <position position="173"/>
    </location>
</feature>
<evidence type="ECO:0000256" key="9">
    <source>
        <dbReference type="ARBA" id="ARBA00023160"/>
    </source>
</evidence>
<sequence>MQNMSRKVVVTGLGAITPIGENVQETWKSALAGVSGVHALEQDWVEKYDLPVRIGALSPKPSEDVVSRVQAKRLDPSGQLSVAAAREAWTDAGFSGTDADTSDEVDPTRLGVAFGTGIGGVWTLLDAWDTLLEKGPRRVKPMTVPMLMPNGNASSVSMEFKARACAITPVSACASGTEAFYQGLHLIRSGKADVVIVGGAESAVHPMTIAAFNSMQALSRRNDEPERASRPFDVDRDGFVMGEGAGAVILESEEHARARGARIYAELAGAGLSADAHHITAPATGEDGGPARALREAMESGDIAPADIKHVNAHATSTPVGDVPEAGALRAAFGDAVDEMAVSATKSMTGHLLGGSGAVEGVLAVLALTERTAPCTINLENQDPRIDLDVVTTARELPSGDMVAISNSFGFGGHNSVAAFRSV</sequence>
<evidence type="ECO:0000256" key="1">
    <source>
        <dbReference type="ARBA" id="ARBA00005194"/>
    </source>
</evidence>
<feature type="domain" description="Ketosynthase family 3 (KS3)" evidence="17">
    <location>
        <begin position="5"/>
        <end position="422"/>
    </location>
</feature>
<dbReference type="PIRSF" id="PIRSF000447">
    <property type="entry name" value="KAS_II"/>
    <property type="match status" value="1"/>
</dbReference>
<dbReference type="GO" id="GO:0005829">
    <property type="term" value="C:cytosol"/>
    <property type="evidence" value="ECO:0007669"/>
    <property type="project" value="TreeGrafter"/>
</dbReference>
<dbReference type="NCBIfam" id="NF005589">
    <property type="entry name" value="PRK07314.1"/>
    <property type="match status" value="1"/>
</dbReference>
<evidence type="ECO:0000313" key="19">
    <source>
        <dbReference type="Proteomes" id="UP000008838"/>
    </source>
</evidence>
<evidence type="ECO:0000256" key="6">
    <source>
        <dbReference type="ARBA" id="ARBA00022679"/>
    </source>
</evidence>
<dbReference type="GO" id="GO:0004315">
    <property type="term" value="F:3-oxoacyl-[acyl-carrier-protein] synthase activity"/>
    <property type="evidence" value="ECO:0007669"/>
    <property type="project" value="UniProtKB-EC"/>
</dbReference>
<dbReference type="UniPathway" id="UPA00094"/>